<comment type="caution">
    <text evidence="1">The sequence shown here is derived from an EMBL/GenBank/DDBJ whole genome shotgun (WGS) entry which is preliminary data.</text>
</comment>
<keyword evidence="1" id="KW-0238">DNA-binding</keyword>
<dbReference type="InterPro" id="IPR058532">
    <property type="entry name" value="YjbR/MT2646/Rv2570-like"/>
</dbReference>
<dbReference type="PANTHER" id="PTHR35145">
    <property type="entry name" value="CYTOPLASMIC PROTEIN-RELATED"/>
    <property type="match status" value="1"/>
</dbReference>
<organism evidence="1 2">
    <name type="scientific">Tenacibaculum platacis</name>
    <dbReference type="NCBI Taxonomy" id="3137852"/>
    <lineage>
        <taxon>Bacteria</taxon>
        <taxon>Pseudomonadati</taxon>
        <taxon>Bacteroidota</taxon>
        <taxon>Flavobacteriia</taxon>
        <taxon>Flavobacteriales</taxon>
        <taxon>Flavobacteriaceae</taxon>
        <taxon>Tenacibaculum</taxon>
    </lineage>
</organism>
<keyword evidence="2" id="KW-1185">Reference proteome</keyword>
<name>A0ABP1EEN9_9FLAO</name>
<dbReference type="InterPro" id="IPR038056">
    <property type="entry name" value="YjbR-like_sf"/>
</dbReference>
<dbReference type="InterPro" id="IPR007351">
    <property type="entry name" value="YjbR"/>
</dbReference>
<proteinExistence type="predicted"/>
<reference evidence="1 2" key="1">
    <citation type="submission" date="2024-05" db="EMBL/GenBank/DDBJ databases">
        <authorList>
            <person name="Duchaud E."/>
        </authorList>
    </citation>
    <scope>NUCLEOTIDE SEQUENCE [LARGE SCALE GENOMIC DNA]</scope>
    <source>
        <strain evidence="1">Ena-SAMPLE-TAB-13-05-2024-13:56:06:370-140302</strain>
    </source>
</reference>
<dbReference type="EMBL" id="CAXIXY010000003">
    <property type="protein sequence ID" value="CAL2076978.1"/>
    <property type="molecule type" value="Genomic_DNA"/>
</dbReference>
<sequence>MHVEQLRDYCIAKKGVTEHFPFDEVTLVFKVMGKMFALTGLDRWEKGEEKINLKCDPEKSEELRAEYESINPGFHMNKKHWNTITLNLDVPDSLVRELIDHSYDLVVKGLTKKLKEELKSL</sequence>
<dbReference type="SUPFAM" id="SSF142906">
    <property type="entry name" value="YjbR-like"/>
    <property type="match status" value="1"/>
</dbReference>
<dbReference type="RefSeq" id="WP_348710036.1">
    <property type="nucleotide sequence ID" value="NZ_CAXIXW010000011.1"/>
</dbReference>
<dbReference type="Pfam" id="PF04237">
    <property type="entry name" value="YjbR"/>
    <property type="match status" value="1"/>
</dbReference>
<protein>
    <submittedName>
        <fullName evidence="1">DNA-binding protein (MmcQ/YjbR family)</fullName>
    </submittedName>
</protein>
<accession>A0ABP1EEN9</accession>
<dbReference type="Gene3D" id="3.90.1150.30">
    <property type="match status" value="1"/>
</dbReference>
<evidence type="ECO:0000313" key="2">
    <source>
        <dbReference type="Proteomes" id="UP001497416"/>
    </source>
</evidence>
<gene>
    <name evidence="1" type="ORF">T190607A01A_10453</name>
</gene>
<dbReference type="PANTHER" id="PTHR35145:SF1">
    <property type="entry name" value="CYTOPLASMIC PROTEIN"/>
    <property type="match status" value="1"/>
</dbReference>
<evidence type="ECO:0000313" key="1">
    <source>
        <dbReference type="EMBL" id="CAL2076978.1"/>
    </source>
</evidence>
<dbReference type="GO" id="GO:0003677">
    <property type="term" value="F:DNA binding"/>
    <property type="evidence" value="ECO:0007669"/>
    <property type="project" value="UniProtKB-KW"/>
</dbReference>
<dbReference type="Proteomes" id="UP001497416">
    <property type="component" value="Unassembled WGS sequence"/>
</dbReference>